<name>A0AB73SYF8_9FIRM</name>
<reference evidence="1 2" key="1">
    <citation type="submission" date="2018-05" db="EMBL/GenBank/DDBJ databases">
        <authorList>
            <person name="Goeker M."/>
            <person name="Huntemann M."/>
            <person name="Clum A."/>
            <person name="Pillay M."/>
            <person name="Palaniappan K."/>
            <person name="Varghese N."/>
            <person name="Mikhailova N."/>
            <person name="Stamatis D."/>
            <person name="Reddy T."/>
            <person name="Daum C."/>
            <person name="Shapiro N."/>
            <person name="Ivanova N."/>
            <person name="Kyrpides N."/>
            <person name="Woyke T."/>
        </authorList>
    </citation>
    <scope>NUCLEOTIDE SEQUENCE [LARGE SCALE GENOMIC DNA]</scope>
    <source>
        <strain evidence="1 2">DSM 26524</strain>
    </source>
</reference>
<dbReference type="Proteomes" id="UP000245412">
    <property type="component" value="Unassembled WGS sequence"/>
</dbReference>
<protein>
    <submittedName>
        <fullName evidence="1">Carbohydrate ABC transporter substrate-binding protein (CUT1 family)</fullName>
    </submittedName>
</protein>
<dbReference type="PROSITE" id="PS51257">
    <property type="entry name" value="PROKAR_LIPOPROTEIN"/>
    <property type="match status" value="1"/>
</dbReference>
<sequence>MKRKLEKCMMLSMAACLLLGGCQQQSGGGAKESSSEAKEQITITYMSRFANEEEPDSKYYMERLAKFQEENPDIKVEDLSVVELDAYKTKLKSTVASGKPVDIFTNYGNNDIAEWVESGVVKDISDIISAEDWNGPAGDGIYESFNYSARGIDGIYGVPTKVLANMLYVNTRILDECGLKTPETWEDVLEMTPVLKENGYIPMALGAKTKGRVCHWHTLLALQMWGMEFKDDLVSGKEKWTGDKMMEVINTFKSFIDQGVFGEFAISDDATAHEARFINGEAAMMMDLSVVIPQMKSSKDYDSIKVTRMPYFKEHPENKNLWYISMGDAYSITVDKDSPKYDAVVKLLKFMTEEETYKEQNELWKGGVFPMDVEINKEGTERLMQEYMESFAKKSGGCDELDVYFEMPNTQDVVRNEMQTLFAGREPDEIAAAIQKELDNYQNNK</sequence>
<gene>
    <name evidence="1" type="ORF">C7383_11982</name>
</gene>
<dbReference type="Pfam" id="PF01547">
    <property type="entry name" value="SBP_bac_1"/>
    <property type="match status" value="1"/>
</dbReference>
<keyword evidence="2" id="KW-1185">Reference proteome</keyword>
<comment type="caution">
    <text evidence="1">The sequence shown here is derived from an EMBL/GenBank/DDBJ whole genome shotgun (WGS) entry which is preliminary data.</text>
</comment>
<proteinExistence type="predicted"/>
<dbReference type="SUPFAM" id="SSF53850">
    <property type="entry name" value="Periplasmic binding protein-like II"/>
    <property type="match status" value="1"/>
</dbReference>
<dbReference type="EMBL" id="QGGY01000019">
    <property type="protein sequence ID" value="PWJ72378.1"/>
    <property type="molecule type" value="Genomic_DNA"/>
</dbReference>
<dbReference type="PANTHER" id="PTHR43649:SF12">
    <property type="entry name" value="DIACETYLCHITOBIOSE BINDING PROTEIN DASA"/>
    <property type="match status" value="1"/>
</dbReference>
<dbReference type="RefSeq" id="WP_109748571.1">
    <property type="nucleotide sequence ID" value="NZ_JANKBI010000020.1"/>
</dbReference>
<dbReference type="InterPro" id="IPR006059">
    <property type="entry name" value="SBP"/>
</dbReference>
<organism evidence="1 2">
    <name type="scientific">Murimonas intestini</name>
    <dbReference type="NCBI Taxonomy" id="1337051"/>
    <lineage>
        <taxon>Bacteria</taxon>
        <taxon>Bacillati</taxon>
        <taxon>Bacillota</taxon>
        <taxon>Clostridia</taxon>
        <taxon>Lachnospirales</taxon>
        <taxon>Lachnospiraceae</taxon>
        <taxon>Murimonas</taxon>
    </lineage>
</organism>
<dbReference type="AlphaFoldDB" id="A0AB73SYF8"/>
<evidence type="ECO:0000313" key="1">
    <source>
        <dbReference type="EMBL" id="PWJ72378.1"/>
    </source>
</evidence>
<dbReference type="InterPro" id="IPR050490">
    <property type="entry name" value="Bact_solute-bd_prot1"/>
</dbReference>
<evidence type="ECO:0000313" key="2">
    <source>
        <dbReference type="Proteomes" id="UP000245412"/>
    </source>
</evidence>
<dbReference type="PANTHER" id="PTHR43649">
    <property type="entry name" value="ARABINOSE-BINDING PROTEIN-RELATED"/>
    <property type="match status" value="1"/>
</dbReference>
<accession>A0AB73SYF8</accession>
<dbReference type="Gene3D" id="3.40.190.10">
    <property type="entry name" value="Periplasmic binding protein-like II"/>
    <property type="match status" value="2"/>
</dbReference>